<dbReference type="SMART" id="SM00506">
    <property type="entry name" value="A1pp"/>
    <property type="match status" value="1"/>
</dbReference>
<dbReference type="RefSeq" id="WP_193428755.1">
    <property type="nucleotide sequence ID" value="NZ_CBCSIP010000262.1"/>
</dbReference>
<dbReference type="PROSITE" id="PS51154">
    <property type="entry name" value="MACRO"/>
    <property type="match status" value="1"/>
</dbReference>
<proteinExistence type="predicted"/>
<organism evidence="2 3">
    <name type="scientific">Corallococcus soli</name>
    <dbReference type="NCBI Taxonomy" id="2710757"/>
    <lineage>
        <taxon>Bacteria</taxon>
        <taxon>Pseudomonadati</taxon>
        <taxon>Myxococcota</taxon>
        <taxon>Myxococcia</taxon>
        <taxon>Myxococcales</taxon>
        <taxon>Cystobacterineae</taxon>
        <taxon>Myxococcaceae</taxon>
        <taxon>Corallococcus</taxon>
    </lineage>
</organism>
<dbReference type="InterPro" id="IPR043472">
    <property type="entry name" value="Macro_dom-like"/>
</dbReference>
<keyword evidence="3" id="KW-1185">Reference proteome</keyword>
<reference evidence="2 3" key="1">
    <citation type="submission" date="2020-02" db="EMBL/GenBank/DDBJ databases">
        <authorList>
            <person name="Babadi Z.K."/>
            <person name="Risdian C."/>
            <person name="Ebrahimipour G.H."/>
            <person name="Wink J."/>
        </authorList>
    </citation>
    <scope>NUCLEOTIDE SEQUENCE [LARGE SCALE GENOMIC DNA]</scope>
    <source>
        <strain evidence="2 3">ZKHCc1 1396</strain>
    </source>
</reference>
<evidence type="ECO:0000313" key="2">
    <source>
        <dbReference type="EMBL" id="MBE4751556.1"/>
    </source>
</evidence>
<dbReference type="EMBL" id="JAAIYO010000008">
    <property type="protein sequence ID" value="MBE4751556.1"/>
    <property type="molecule type" value="Genomic_DNA"/>
</dbReference>
<dbReference type="SUPFAM" id="SSF52949">
    <property type="entry name" value="Macro domain-like"/>
    <property type="match status" value="1"/>
</dbReference>
<evidence type="ECO:0000259" key="1">
    <source>
        <dbReference type="PROSITE" id="PS51154"/>
    </source>
</evidence>
<dbReference type="Proteomes" id="UP001516472">
    <property type="component" value="Unassembled WGS sequence"/>
</dbReference>
<evidence type="ECO:0000313" key="3">
    <source>
        <dbReference type="Proteomes" id="UP001516472"/>
    </source>
</evidence>
<dbReference type="Pfam" id="PF01661">
    <property type="entry name" value="Macro"/>
    <property type="match status" value="1"/>
</dbReference>
<protein>
    <recommendedName>
        <fullName evidence="1">Macro domain-containing protein</fullName>
    </recommendedName>
</protein>
<gene>
    <name evidence="2" type="ORF">G4177_25615</name>
</gene>
<accession>A0ABR9PUF6</accession>
<dbReference type="InterPro" id="IPR002589">
    <property type="entry name" value="Macro_dom"/>
</dbReference>
<feature type="domain" description="Macro" evidence="1">
    <location>
        <begin position="1"/>
        <end position="191"/>
    </location>
</feature>
<sequence>MSAPLPQIDVALGSLTDGAERVLVNASNTNVQLGSGVSRAIRLACGAAYQEHITQALEARFHGPMAPGQVLVTDAGEHPRAKWVAHVAVMDYRQGLSGDSAPDLARIQACCVNLWSALEALPDDGAPLSVAMVALGAGTGGLGVNDPVRIACTTLKHHLSAREHSRIGRVVFYGFELPQYLNTLEVVTRHLPLPEDGLPAEVREYLARKRAAEPGGGPGGTP</sequence>
<name>A0ABR9PUF6_9BACT</name>
<dbReference type="Gene3D" id="3.40.220.10">
    <property type="entry name" value="Leucine Aminopeptidase, subunit E, domain 1"/>
    <property type="match status" value="1"/>
</dbReference>
<comment type="caution">
    <text evidence="2">The sequence shown here is derived from an EMBL/GenBank/DDBJ whole genome shotgun (WGS) entry which is preliminary data.</text>
</comment>